<evidence type="ECO:0000313" key="3">
    <source>
        <dbReference type="Proteomes" id="UP000000542"/>
    </source>
</evidence>
<feature type="region of interest" description="Disordered" evidence="1">
    <location>
        <begin position="1"/>
        <end position="27"/>
    </location>
</feature>
<dbReference type="OMA" id="VQWCLHE"/>
<dbReference type="KEGG" id="lma:LMJF_10_0185"/>
<proteinExistence type="predicted"/>
<dbReference type="RefSeq" id="XP_001681347.1">
    <property type="nucleotide sequence ID" value="XM_001681295.1"/>
</dbReference>
<dbReference type="Proteomes" id="UP000000542">
    <property type="component" value="Chromosome 10"/>
</dbReference>
<protein>
    <submittedName>
        <fullName evidence="2">Uncharacterized protein</fullName>
    </submittedName>
</protein>
<dbReference type="AlphaFoldDB" id="Q4QHK1"/>
<sequence length="191" mass="21712">MRGTAARTQRESRNDEEGVGEEEGGACMMPGVEQAHVQHRPKRIHERVLWTGWWFAALLPFLKMLDLCPSPGSFFVWLFVVTHHFRWRDRLFCVQWCLHEGVAALSTRPPLLPPHTRTHTHTHRGERTYARTVVGSDAPKKRNAQTKRDLRDHTKAIRPVVVVPARLCDAISRVLLSSEGIRRGSAGLLCA</sequence>
<dbReference type="GeneID" id="5649615"/>
<reference evidence="2 3" key="1">
    <citation type="journal article" date="2005" name="Science">
        <title>The genome of the kinetoplastid parasite, Leishmania major.</title>
        <authorList>
            <person name="Ivens A.C."/>
            <person name="Peacock C.S."/>
            <person name="Worthey E.A."/>
            <person name="Murphy L."/>
            <person name="Aggarwal G."/>
            <person name="Berriman M."/>
            <person name="Sisk E."/>
            <person name="Rajandream M.A."/>
            <person name="Adlem E."/>
            <person name="Aert R."/>
            <person name="Anupama A."/>
            <person name="Apostolou Z."/>
            <person name="Attipoe P."/>
            <person name="Bason N."/>
            <person name="Bauser C."/>
            <person name="Beck A."/>
            <person name="Beverley S.M."/>
            <person name="Bianchettin G."/>
            <person name="Borzym K."/>
            <person name="Bothe G."/>
            <person name="Bruschi C.V."/>
            <person name="Collins M."/>
            <person name="Cadag E."/>
            <person name="Ciarloni L."/>
            <person name="Clayton C."/>
            <person name="Coulson R.M."/>
            <person name="Cronin A."/>
            <person name="Cruz A.K."/>
            <person name="Davies R.M."/>
            <person name="De Gaudenzi J."/>
            <person name="Dobson D.E."/>
            <person name="Duesterhoeft A."/>
            <person name="Fazelina G."/>
            <person name="Fosker N."/>
            <person name="Frasch A.C."/>
            <person name="Fraser A."/>
            <person name="Fuchs M."/>
            <person name="Gabel C."/>
            <person name="Goble A."/>
            <person name="Goffeau A."/>
            <person name="Harris D."/>
            <person name="Hertz-Fowler C."/>
            <person name="Hilbert H."/>
            <person name="Horn D."/>
            <person name="Huang Y."/>
            <person name="Klages S."/>
            <person name="Knights A."/>
            <person name="Kube M."/>
            <person name="Larke N."/>
            <person name="Litvin L."/>
            <person name="Lord A."/>
            <person name="Louie T."/>
            <person name="Marra M."/>
            <person name="Masuy D."/>
            <person name="Matthews K."/>
            <person name="Michaeli S."/>
            <person name="Mottram J.C."/>
            <person name="Muller-Auer S."/>
            <person name="Munden H."/>
            <person name="Nelson S."/>
            <person name="Norbertczak H."/>
            <person name="Oliver K."/>
            <person name="O'neil S."/>
            <person name="Pentony M."/>
            <person name="Pohl T.M."/>
            <person name="Price C."/>
            <person name="Purnelle B."/>
            <person name="Quail M.A."/>
            <person name="Rabbinowitsch E."/>
            <person name="Reinhardt R."/>
            <person name="Rieger M."/>
            <person name="Rinta J."/>
            <person name="Robben J."/>
            <person name="Robertson L."/>
            <person name="Ruiz J.C."/>
            <person name="Rutter S."/>
            <person name="Saunders D."/>
            <person name="Schafer M."/>
            <person name="Schein J."/>
            <person name="Schwartz D.C."/>
            <person name="Seeger K."/>
            <person name="Seyler A."/>
            <person name="Sharp S."/>
            <person name="Shin H."/>
            <person name="Sivam D."/>
            <person name="Squares R."/>
            <person name="Squares S."/>
            <person name="Tosato V."/>
            <person name="Vogt C."/>
            <person name="Volckaert G."/>
            <person name="Wambutt R."/>
            <person name="Warren T."/>
            <person name="Wedler H."/>
            <person name="Woodward J."/>
            <person name="Zhou S."/>
            <person name="Zimmermann W."/>
            <person name="Smith D.F."/>
            <person name="Blackwell J.M."/>
            <person name="Stuart K.D."/>
            <person name="Barrell B."/>
            <person name="Myler P.J."/>
        </authorList>
    </citation>
    <scope>NUCLEOTIDE SEQUENCE [LARGE SCALE GENOMIC DNA]</scope>
    <source>
        <strain evidence="3">MHOM/IL/81/Friedlin</strain>
    </source>
</reference>
<reference evidence="2 3" key="2">
    <citation type="journal article" date="2011" name="Genome Res.">
        <title>Chromosome and gene copy number variation allow major structural change between species and strains of Leishmania.</title>
        <authorList>
            <person name="Rogers M.B."/>
            <person name="Hilley J.D."/>
            <person name="Dickens N.J."/>
            <person name="Wilkes J."/>
            <person name="Bates P.A."/>
            <person name="Depledge D.P."/>
            <person name="Harris D."/>
            <person name="Her Y."/>
            <person name="Herzyk P."/>
            <person name="Imamura H."/>
            <person name="Otto T.D."/>
            <person name="Sanders M."/>
            <person name="Seeger K."/>
            <person name="Dujardin J.C."/>
            <person name="Berriman M."/>
            <person name="Smith D.F."/>
            <person name="Hertz-Fowler C."/>
            <person name="Mottram J.C."/>
        </authorList>
    </citation>
    <scope>NUCLEOTIDE SEQUENCE [LARGE SCALE GENOMIC DNA]</scope>
    <source>
        <strain evidence="3">MHOM/IL/81/Friedlin</strain>
    </source>
</reference>
<dbReference type="EMBL" id="FR796406">
    <property type="protein sequence ID" value="CAJ02402.1"/>
    <property type="molecule type" value="Genomic_DNA"/>
</dbReference>
<evidence type="ECO:0000313" key="2">
    <source>
        <dbReference type="EMBL" id="CAJ02402.1"/>
    </source>
</evidence>
<organism evidence="2 3">
    <name type="scientific">Leishmania major</name>
    <dbReference type="NCBI Taxonomy" id="5664"/>
    <lineage>
        <taxon>Eukaryota</taxon>
        <taxon>Discoba</taxon>
        <taxon>Euglenozoa</taxon>
        <taxon>Kinetoplastea</taxon>
        <taxon>Metakinetoplastina</taxon>
        <taxon>Trypanosomatida</taxon>
        <taxon>Trypanosomatidae</taxon>
        <taxon>Leishmaniinae</taxon>
        <taxon>Leishmania</taxon>
    </lineage>
</organism>
<dbReference type="VEuPathDB" id="TriTrypDB:LmjF.10.0185"/>
<dbReference type="VEuPathDB" id="TriTrypDB:LMJFC_100007750"/>
<gene>
    <name evidence="2" type="ORF">LMJF_10_0185</name>
</gene>
<dbReference type="InParanoid" id="Q4QHK1"/>
<keyword evidence="3" id="KW-1185">Reference proteome</keyword>
<evidence type="ECO:0000256" key="1">
    <source>
        <dbReference type="SAM" id="MobiDB-lite"/>
    </source>
</evidence>
<dbReference type="HOGENOM" id="CLU_1424003_0_0_1"/>
<accession>Q4QHK1</accession>
<name>Q4QHK1_LEIMA</name>